<reference evidence="2 3" key="1">
    <citation type="submission" date="2021-07" db="EMBL/GenBank/DDBJ databases">
        <title>The Aristolochia fimbriata genome: insights into angiosperm evolution, floral development and chemical biosynthesis.</title>
        <authorList>
            <person name="Jiao Y."/>
        </authorList>
    </citation>
    <scope>NUCLEOTIDE SEQUENCE [LARGE SCALE GENOMIC DNA]</scope>
    <source>
        <strain evidence="2">IBCAS-2021</strain>
        <tissue evidence="2">Leaf</tissue>
    </source>
</reference>
<dbReference type="AlphaFoldDB" id="A0AAV7EF12"/>
<name>A0AAV7EF12_ARIFI</name>
<accession>A0AAV7EF12</accession>
<protein>
    <submittedName>
        <fullName evidence="2">Uncharacterized protein</fullName>
    </submittedName>
</protein>
<evidence type="ECO:0000313" key="2">
    <source>
        <dbReference type="EMBL" id="KAG9447006.1"/>
    </source>
</evidence>
<evidence type="ECO:0000313" key="3">
    <source>
        <dbReference type="Proteomes" id="UP000825729"/>
    </source>
</evidence>
<comment type="caution">
    <text evidence="2">The sequence shown here is derived from an EMBL/GenBank/DDBJ whole genome shotgun (WGS) entry which is preliminary data.</text>
</comment>
<organism evidence="2 3">
    <name type="scientific">Aristolochia fimbriata</name>
    <name type="common">White veined hardy Dutchman's pipe vine</name>
    <dbReference type="NCBI Taxonomy" id="158543"/>
    <lineage>
        <taxon>Eukaryota</taxon>
        <taxon>Viridiplantae</taxon>
        <taxon>Streptophyta</taxon>
        <taxon>Embryophyta</taxon>
        <taxon>Tracheophyta</taxon>
        <taxon>Spermatophyta</taxon>
        <taxon>Magnoliopsida</taxon>
        <taxon>Magnoliidae</taxon>
        <taxon>Piperales</taxon>
        <taxon>Aristolochiaceae</taxon>
        <taxon>Aristolochia</taxon>
    </lineage>
</organism>
<dbReference type="EMBL" id="JAINDJ010000005">
    <property type="protein sequence ID" value="KAG9447006.1"/>
    <property type="molecule type" value="Genomic_DNA"/>
</dbReference>
<sequence length="175" mass="19086">MSLQRTNSSAIPLGSSLSSFNIDSCLQKWEPEAAVSSAGRALSQKSNNASEVKLEEEGTTDQMTRNTFIPLSGSVTSCAAHPLNGTTVAGTQSSSYRPDLTLEDIEKLIDDLVRETTTVWQMDEFRCRTPTTIDEAKAGVGRGCCEPFFLFILLAPTNKRLSCDVASKCEHLYQL</sequence>
<dbReference type="Proteomes" id="UP000825729">
    <property type="component" value="Unassembled WGS sequence"/>
</dbReference>
<feature type="region of interest" description="Disordered" evidence="1">
    <location>
        <begin position="38"/>
        <end position="65"/>
    </location>
</feature>
<gene>
    <name evidence="2" type="ORF">H6P81_013134</name>
</gene>
<keyword evidence="3" id="KW-1185">Reference proteome</keyword>
<evidence type="ECO:0000256" key="1">
    <source>
        <dbReference type="SAM" id="MobiDB-lite"/>
    </source>
</evidence>
<proteinExistence type="predicted"/>